<name>A0A6A6UVR9_9PEZI</name>
<dbReference type="EMBL" id="MU004230">
    <property type="protein sequence ID" value="KAF2675573.1"/>
    <property type="molecule type" value="Genomic_DNA"/>
</dbReference>
<evidence type="ECO:0000313" key="2">
    <source>
        <dbReference type="Proteomes" id="UP000799302"/>
    </source>
</evidence>
<proteinExistence type="predicted"/>
<keyword evidence="2" id="KW-1185">Reference proteome</keyword>
<protein>
    <submittedName>
        <fullName evidence="1">Uncharacterized protein</fullName>
    </submittedName>
</protein>
<reference evidence="1" key="1">
    <citation type="journal article" date="2020" name="Stud. Mycol.">
        <title>101 Dothideomycetes genomes: a test case for predicting lifestyles and emergence of pathogens.</title>
        <authorList>
            <person name="Haridas S."/>
            <person name="Albert R."/>
            <person name="Binder M."/>
            <person name="Bloem J."/>
            <person name="Labutti K."/>
            <person name="Salamov A."/>
            <person name="Andreopoulos B."/>
            <person name="Baker S."/>
            <person name="Barry K."/>
            <person name="Bills G."/>
            <person name="Bluhm B."/>
            <person name="Cannon C."/>
            <person name="Castanera R."/>
            <person name="Culley D."/>
            <person name="Daum C."/>
            <person name="Ezra D."/>
            <person name="Gonzalez J."/>
            <person name="Henrissat B."/>
            <person name="Kuo A."/>
            <person name="Liang C."/>
            <person name="Lipzen A."/>
            <person name="Lutzoni F."/>
            <person name="Magnuson J."/>
            <person name="Mondo S."/>
            <person name="Nolan M."/>
            <person name="Ohm R."/>
            <person name="Pangilinan J."/>
            <person name="Park H.-J."/>
            <person name="Ramirez L."/>
            <person name="Alfaro M."/>
            <person name="Sun H."/>
            <person name="Tritt A."/>
            <person name="Yoshinaga Y."/>
            <person name="Zwiers L.-H."/>
            <person name="Turgeon B."/>
            <person name="Goodwin S."/>
            <person name="Spatafora J."/>
            <person name="Crous P."/>
            <person name="Grigoriev I."/>
        </authorList>
    </citation>
    <scope>NUCLEOTIDE SEQUENCE</scope>
    <source>
        <strain evidence="1">CBS 115976</strain>
    </source>
</reference>
<dbReference type="Proteomes" id="UP000799302">
    <property type="component" value="Unassembled WGS sequence"/>
</dbReference>
<gene>
    <name evidence="1" type="ORF">BT63DRAFT_436446</name>
</gene>
<dbReference type="AlphaFoldDB" id="A0A6A6UVR9"/>
<organism evidence="1 2">
    <name type="scientific">Microthyrium microscopicum</name>
    <dbReference type="NCBI Taxonomy" id="703497"/>
    <lineage>
        <taxon>Eukaryota</taxon>
        <taxon>Fungi</taxon>
        <taxon>Dikarya</taxon>
        <taxon>Ascomycota</taxon>
        <taxon>Pezizomycotina</taxon>
        <taxon>Dothideomycetes</taxon>
        <taxon>Dothideomycetes incertae sedis</taxon>
        <taxon>Microthyriales</taxon>
        <taxon>Microthyriaceae</taxon>
        <taxon>Microthyrium</taxon>
    </lineage>
</organism>
<accession>A0A6A6UVR9</accession>
<evidence type="ECO:0000313" key="1">
    <source>
        <dbReference type="EMBL" id="KAF2675573.1"/>
    </source>
</evidence>
<sequence>MDKLKEADNAEAHELDISDISNIQASQADLDRVVQTIPDHDTLKELLKAVLPFEIFYRQDFDAKLRAATETLQEQLDSLQTENGGLKFNVKWLSEFLNSVPDKIKSSAEDKVKDVKIRNLQETVEQLEARLAKWEKSSYALNLDEDVDNKPEESLGELKRDKVDLSDKLDIETDDPNEKIA</sequence>